<feature type="compositionally biased region" description="Basic residues" evidence="1">
    <location>
        <begin position="271"/>
        <end position="282"/>
    </location>
</feature>
<evidence type="ECO:0000313" key="4">
    <source>
        <dbReference type="Proteomes" id="UP000054007"/>
    </source>
</evidence>
<dbReference type="InterPro" id="IPR013087">
    <property type="entry name" value="Znf_C2H2_type"/>
</dbReference>
<dbReference type="PANTHER" id="PTHR21354:SF0">
    <property type="entry name" value="ZINC FINGER PROTEIN 511"/>
    <property type="match status" value="1"/>
</dbReference>
<dbReference type="PANTHER" id="PTHR21354">
    <property type="entry name" value="ZINC FINGER PROTEIN 511"/>
    <property type="match status" value="1"/>
</dbReference>
<accession>A0A0D7BBY4</accession>
<sequence>MSSKRARVTFSEDTLSSSPRSESPEPTHKALRTASSGHPLLCTLPPTCNHKPTHLANSKDLEVHYANYHAHVCAEPGCSCVFPEPRFLELHQTECHDPLAAIRKDRGEKIFGCFDANCTKQFMTPKARRLHLIQGHGYPDEYFFAVTNKGVGELLKKWGEGASMVRGKWNPSKAETEMQVQEEEDSPRPLIIEDDDDDEEEESVETGTDEKIGDSLDDLANTMSSLSLVPKTVRFGRGGQRLGPPPKGAHKAAREAAYTDKKDMEVDGAKAKRGRGRGRGRALRGGYRGLPTVRGGK</sequence>
<dbReference type="Proteomes" id="UP000054007">
    <property type="component" value="Unassembled WGS sequence"/>
</dbReference>
<evidence type="ECO:0000313" key="3">
    <source>
        <dbReference type="EMBL" id="KIY68052.1"/>
    </source>
</evidence>
<reference evidence="3 4" key="1">
    <citation type="journal article" date="2015" name="Fungal Genet. Biol.">
        <title>Evolution of novel wood decay mechanisms in Agaricales revealed by the genome sequences of Fistulina hepatica and Cylindrobasidium torrendii.</title>
        <authorList>
            <person name="Floudas D."/>
            <person name="Held B.W."/>
            <person name="Riley R."/>
            <person name="Nagy L.G."/>
            <person name="Koehler G."/>
            <person name="Ransdell A.S."/>
            <person name="Younus H."/>
            <person name="Chow J."/>
            <person name="Chiniquy J."/>
            <person name="Lipzen A."/>
            <person name="Tritt A."/>
            <person name="Sun H."/>
            <person name="Haridas S."/>
            <person name="LaButti K."/>
            <person name="Ohm R.A."/>
            <person name="Kues U."/>
            <person name="Blanchette R.A."/>
            <person name="Grigoriev I.V."/>
            <person name="Minto R.E."/>
            <person name="Hibbett D.S."/>
        </authorList>
    </citation>
    <scope>NUCLEOTIDE SEQUENCE [LARGE SCALE GENOMIC DNA]</scope>
    <source>
        <strain evidence="3 4">FP15055 ss-10</strain>
    </source>
</reference>
<dbReference type="OrthoDB" id="18440at2759"/>
<gene>
    <name evidence="3" type="ORF">CYLTODRAFT_352073</name>
</gene>
<feature type="compositionally biased region" description="Low complexity" evidence="1">
    <location>
        <begin position="11"/>
        <end position="21"/>
    </location>
</feature>
<proteinExistence type="predicted"/>
<dbReference type="EMBL" id="KN880511">
    <property type="protein sequence ID" value="KIY68052.1"/>
    <property type="molecule type" value="Genomic_DNA"/>
</dbReference>
<keyword evidence="4" id="KW-1185">Reference proteome</keyword>
<feature type="region of interest" description="Disordered" evidence="1">
    <location>
        <begin position="235"/>
        <end position="297"/>
    </location>
</feature>
<dbReference type="SMART" id="SM00355">
    <property type="entry name" value="ZnF_C2H2"/>
    <property type="match status" value="2"/>
</dbReference>
<dbReference type="AlphaFoldDB" id="A0A0D7BBY4"/>
<feature type="compositionally biased region" description="Basic and acidic residues" evidence="1">
    <location>
        <begin position="252"/>
        <end position="270"/>
    </location>
</feature>
<feature type="region of interest" description="Disordered" evidence="1">
    <location>
        <begin position="1"/>
        <end position="32"/>
    </location>
</feature>
<organism evidence="3 4">
    <name type="scientific">Cylindrobasidium torrendii FP15055 ss-10</name>
    <dbReference type="NCBI Taxonomy" id="1314674"/>
    <lineage>
        <taxon>Eukaryota</taxon>
        <taxon>Fungi</taxon>
        <taxon>Dikarya</taxon>
        <taxon>Basidiomycota</taxon>
        <taxon>Agaricomycotina</taxon>
        <taxon>Agaricomycetes</taxon>
        <taxon>Agaricomycetidae</taxon>
        <taxon>Agaricales</taxon>
        <taxon>Marasmiineae</taxon>
        <taxon>Physalacriaceae</taxon>
        <taxon>Cylindrobasidium</taxon>
    </lineage>
</organism>
<feature type="domain" description="C2H2-type" evidence="2">
    <location>
        <begin position="71"/>
        <end position="96"/>
    </location>
</feature>
<evidence type="ECO:0000256" key="1">
    <source>
        <dbReference type="SAM" id="MobiDB-lite"/>
    </source>
</evidence>
<feature type="region of interest" description="Disordered" evidence="1">
    <location>
        <begin position="166"/>
        <end position="215"/>
    </location>
</feature>
<protein>
    <recommendedName>
        <fullName evidence="2">C2H2-type domain-containing protein</fullName>
    </recommendedName>
</protein>
<feature type="compositionally biased region" description="Acidic residues" evidence="1">
    <location>
        <begin position="192"/>
        <end position="204"/>
    </location>
</feature>
<evidence type="ECO:0000259" key="2">
    <source>
        <dbReference type="SMART" id="SM00355"/>
    </source>
</evidence>
<name>A0A0D7BBY4_9AGAR</name>
<feature type="domain" description="C2H2-type" evidence="2">
    <location>
        <begin position="111"/>
        <end position="136"/>
    </location>
</feature>
<dbReference type="InterPro" id="IPR039258">
    <property type="entry name" value="ZNF511"/>
</dbReference>